<dbReference type="SUPFAM" id="SSF55781">
    <property type="entry name" value="GAF domain-like"/>
    <property type="match status" value="2"/>
</dbReference>
<protein>
    <submittedName>
        <fullName evidence="6">Histidine kinase</fullName>
    </submittedName>
</protein>
<dbReference type="Pfam" id="PF13185">
    <property type="entry name" value="GAF_2"/>
    <property type="match status" value="1"/>
</dbReference>
<dbReference type="GO" id="GO:0000155">
    <property type="term" value="F:phosphorelay sensor kinase activity"/>
    <property type="evidence" value="ECO:0007669"/>
    <property type="project" value="InterPro"/>
</dbReference>
<dbReference type="Pfam" id="PF07730">
    <property type="entry name" value="HisKA_3"/>
    <property type="match status" value="1"/>
</dbReference>
<proteinExistence type="predicted"/>
<dbReference type="PANTHER" id="PTHR24421">
    <property type="entry name" value="NITRATE/NITRITE SENSOR PROTEIN NARX-RELATED"/>
    <property type="match status" value="1"/>
</dbReference>
<keyword evidence="3" id="KW-0902">Two-component regulatory system</keyword>
<dbReference type="InterPro" id="IPR003018">
    <property type="entry name" value="GAF"/>
</dbReference>
<keyword evidence="1" id="KW-0808">Transferase</keyword>
<dbReference type="Gene3D" id="1.20.5.1930">
    <property type="match status" value="1"/>
</dbReference>
<dbReference type="InterPro" id="IPR036890">
    <property type="entry name" value="HATPase_C_sf"/>
</dbReference>
<evidence type="ECO:0000256" key="1">
    <source>
        <dbReference type="ARBA" id="ARBA00022679"/>
    </source>
</evidence>
<dbReference type="InterPro" id="IPR029016">
    <property type="entry name" value="GAF-like_dom_sf"/>
</dbReference>
<dbReference type="OrthoDB" id="3800829at2"/>
<feature type="compositionally biased region" description="Basic and acidic residues" evidence="4">
    <location>
        <begin position="1"/>
        <end position="15"/>
    </location>
</feature>
<dbReference type="Gene3D" id="3.30.450.40">
    <property type="match status" value="2"/>
</dbReference>
<accession>A0A3D9V3M0</accession>
<comment type="caution">
    <text evidence="6">The sequence shown here is derived from an EMBL/GenBank/DDBJ whole genome shotgun (WGS) entry which is preliminary data.</text>
</comment>
<evidence type="ECO:0000313" key="7">
    <source>
        <dbReference type="Proteomes" id="UP000256485"/>
    </source>
</evidence>
<sequence>MFGLRVEHLDSERTPDSPMSGEEWLAESARLVNTLLGDGGRDSAMSTVLEWLRDLTSADVVGINMVDSLDPEHALLAQILGPGMKRPLKTRVGRRGMTARVLHSGRRIVTSDVVRERDFAPPDEFREVLTSVGTLIMFPLRAGDTTIGMFCTGWLRGSRSEKQISQELSLIEALGEHVALALQRVEAEEAHRRRESYLQASTELTRLGLADADRDRVMREIIQRLRKITACDYSAIILRDVAEPGSAITAYQAGSDEIFISSRVGRFGLVSRVLETAETIVTDDLPHEQGYDPPEEWRRLLIDAGFGVLTPLVAYNEVIGVLCVVWRRDSWRAVEARGEIELIEMFANQAAVVLHRVQAQEERSWRRVLEDRDRIAGDLHDRVLRRILSVVLRLESAAALSTESEVRARVEKSIAELDDTTQQMRSLIFELHHASTEPGSVRADLLREVDAARDILGFTPRLVLRGPIEEALPSHVRSALAPALRHAFENVAAHESTTFAEVALVVTDDELALSVTDNGTDVGGATQRAAMWELESSARQLGGTCSSRTLPDGRCTTEWRVPLHR</sequence>
<reference evidence="6 7" key="1">
    <citation type="submission" date="2018-08" db="EMBL/GenBank/DDBJ databases">
        <title>Sequencing the genomes of 1000 actinobacteria strains.</title>
        <authorList>
            <person name="Klenk H.-P."/>
        </authorList>
    </citation>
    <scope>NUCLEOTIDE SEQUENCE [LARGE SCALE GENOMIC DNA]</scope>
    <source>
        <strain evidence="6 7">DSM 22891</strain>
    </source>
</reference>
<feature type="domain" description="GAF" evidence="5">
    <location>
        <begin position="40"/>
        <end position="192"/>
    </location>
</feature>
<keyword evidence="7" id="KW-1185">Reference proteome</keyword>
<organism evidence="6 7">
    <name type="scientific">Thermasporomyces composti</name>
    <dbReference type="NCBI Taxonomy" id="696763"/>
    <lineage>
        <taxon>Bacteria</taxon>
        <taxon>Bacillati</taxon>
        <taxon>Actinomycetota</taxon>
        <taxon>Actinomycetes</taxon>
        <taxon>Propionibacteriales</taxon>
        <taxon>Nocardioidaceae</taxon>
        <taxon>Thermasporomyces</taxon>
    </lineage>
</organism>
<dbReference type="PANTHER" id="PTHR24421:SF56">
    <property type="entry name" value="OXYGEN SENSOR HISTIDINE KINASE RESPONSE REGULATOR DOST"/>
    <property type="match status" value="1"/>
</dbReference>
<evidence type="ECO:0000256" key="2">
    <source>
        <dbReference type="ARBA" id="ARBA00022777"/>
    </source>
</evidence>
<evidence type="ECO:0000259" key="5">
    <source>
        <dbReference type="SMART" id="SM00065"/>
    </source>
</evidence>
<dbReference type="AlphaFoldDB" id="A0A3D9V3M0"/>
<keyword evidence="2 6" id="KW-0418">Kinase</keyword>
<dbReference type="EMBL" id="QTUC01000001">
    <property type="protein sequence ID" value="REF35293.1"/>
    <property type="molecule type" value="Genomic_DNA"/>
</dbReference>
<evidence type="ECO:0000313" key="6">
    <source>
        <dbReference type="EMBL" id="REF35293.1"/>
    </source>
</evidence>
<name>A0A3D9V3M0_THECX</name>
<dbReference type="Pfam" id="PF01590">
    <property type="entry name" value="GAF"/>
    <property type="match status" value="1"/>
</dbReference>
<dbReference type="Proteomes" id="UP000256485">
    <property type="component" value="Unassembled WGS sequence"/>
</dbReference>
<dbReference type="GO" id="GO:0016020">
    <property type="term" value="C:membrane"/>
    <property type="evidence" value="ECO:0007669"/>
    <property type="project" value="InterPro"/>
</dbReference>
<dbReference type="SMART" id="SM00065">
    <property type="entry name" value="GAF"/>
    <property type="match status" value="2"/>
</dbReference>
<dbReference type="InterPro" id="IPR050482">
    <property type="entry name" value="Sensor_HK_TwoCompSys"/>
</dbReference>
<dbReference type="GO" id="GO:0046983">
    <property type="term" value="F:protein dimerization activity"/>
    <property type="evidence" value="ECO:0007669"/>
    <property type="project" value="InterPro"/>
</dbReference>
<dbReference type="Gene3D" id="3.30.565.10">
    <property type="entry name" value="Histidine kinase-like ATPase, C-terminal domain"/>
    <property type="match status" value="1"/>
</dbReference>
<evidence type="ECO:0000256" key="4">
    <source>
        <dbReference type="SAM" id="MobiDB-lite"/>
    </source>
</evidence>
<feature type="region of interest" description="Disordered" evidence="4">
    <location>
        <begin position="1"/>
        <end position="21"/>
    </location>
</feature>
<dbReference type="InterPro" id="IPR011712">
    <property type="entry name" value="Sig_transdc_His_kin_sub3_dim/P"/>
</dbReference>
<evidence type="ECO:0000256" key="3">
    <source>
        <dbReference type="ARBA" id="ARBA00023012"/>
    </source>
</evidence>
<feature type="domain" description="GAF" evidence="5">
    <location>
        <begin position="213"/>
        <end position="364"/>
    </location>
</feature>
<gene>
    <name evidence="6" type="ORF">DFJ64_0667</name>
</gene>